<reference evidence="1 2" key="1">
    <citation type="submission" date="2017-02" db="EMBL/GenBank/DDBJ databases">
        <title>Draft genome sequence of Moraxella pluranimalium CCUG 54913T type strain.</title>
        <authorList>
            <person name="Salva-Serra F."/>
            <person name="Engstrom-Jakobsson H."/>
            <person name="Thorell K."/>
            <person name="Jaen-Luchoro D."/>
            <person name="Gonzales-Siles L."/>
            <person name="Karlsson R."/>
            <person name="Yazdan S."/>
            <person name="Boulund F."/>
            <person name="Johnning A."/>
            <person name="Engstrand L."/>
            <person name="Kristiansson E."/>
            <person name="Moore E."/>
        </authorList>
    </citation>
    <scope>NUCLEOTIDE SEQUENCE [LARGE SCALE GENOMIC DNA]</scope>
    <source>
        <strain evidence="1 2">CCUG 54913</strain>
    </source>
</reference>
<dbReference type="Proteomes" id="UP000189800">
    <property type="component" value="Unassembled WGS sequence"/>
</dbReference>
<dbReference type="PROSITE" id="PS51257">
    <property type="entry name" value="PROKAR_LIPOPROTEIN"/>
    <property type="match status" value="1"/>
</dbReference>
<proteinExistence type="predicted"/>
<dbReference type="STRING" id="470453.B0680_02400"/>
<dbReference type="EMBL" id="MUYU01000006">
    <property type="protein sequence ID" value="OOS25690.1"/>
    <property type="molecule type" value="Genomic_DNA"/>
</dbReference>
<accession>A0A1T0CTK9</accession>
<comment type="caution">
    <text evidence="1">The sequence shown here is derived from an EMBL/GenBank/DDBJ whole genome shotgun (WGS) entry which is preliminary data.</text>
</comment>
<protein>
    <recommendedName>
        <fullName evidence="3">LPS-assembly lipoprotein LptE</fullName>
    </recommendedName>
</protein>
<sequence length="167" mass="18444">MTTLKALSISLMAVGALSLTACGYQLRGMGENSLKLAPAYSQVNITTEDNALAYGFKHKLATRLAQLGVSTSSDATHTIMVQNLRYRRYELLGVLTEVRLLMMADVTYQINGKSVTYPIQVERSYQYNEAGVATSDQQGEQAQAWLQDNLAERIAEQYYAMGSQTSQ</sequence>
<organism evidence="1 2">
    <name type="scientific">Moraxella pluranimalium</name>
    <dbReference type="NCBI Taxonomy" id="470453"/>
    <lineage>
        <taxon>Bacteria</taxon>
        <taxon>Pseudomonadati</taxon>
        <taxon>Pseudomonadota</taxon>
        <taxon>Gammaproteobacteria</taxon>
        <taxon>Moraxellales</taxon>
        <taxon>Moraxellaceae</taxon>
        <taxon>Moraxella</taxon>
    </lineage>
</organism>
<keyword evidence="2" id="KW-1185">Reference proteome</keyword>
<dbReference type="RefSeq" id="WP_078253447.1">
    <property type="nucleotide sequence ID" value="NZ_MUYU01000006.1"/>
</dbReference>
<name>A0A1T0CTK9_9GAMM</name>
<evidence type="ECO:0008006" key="3">
    <source>
        <dbReference type="Google" id="ProtNLM"/>
    </source>
</evidence>
<dbReference type="OrthoDB" id="6656639at2"/>
<dbReference type="Gene3D" id="3.30.160.150">
    <property type="entry name" value="Lipoprotein like domain"/>
    <property type="match status" value="1"/>
</dbReference>
<gene>
    <name evidence="1" type="ORF">B0680_02400</name>
</gene>
<dbReference type="AlphaFoldDB" id="A0A1T0CTK9"/>
<evidence type="ECO:0000313" key="2">
    <source>
        <dbReference type="Proteomes" id="UP000189800"/>
    </source>
</evidence>
<evidence type="ECO:0000313" key="1">
    <source>
        <dbReference type="EMBL" id="OOS25690.1"/>
    </source>
</evidence>